<keyword evidence="6" id="KW-1185">Reference proteome</keyword>
<protein>
    <recommendedName>
        <fullName evidence="3 4">Tyrosinase copper-binding domain-containing protein</fullName>
    </recommendedName>
</protein>
<feature type="signal peptide" evidence="2">
    <location>
        <begin position="1"/>
        <end position="19"/>
    </location>
</feature>
<gene>
    <name evidence="5" type="ORF">CABS02_03070</name>
</gene>
<evidence type="ECO:0000256" key="1">
    <source>
        <dbReference type="ARBA" id="ARBA00022723"/>
    </source>
</evidence>
<reference evidence="5" key="1">
    <citation type="submission" date="2019-01" db="EMBL/GenBank/DDBJ databases">
        <title>Colletotrichum abscissum LGMF1257.</title>
        <authorList>
            <person name="Baroncelli R."/>
        </authorList>
    </citation>
    <scope>NUCLEOTIDE SEQUENCE</scope>
    <source>
        <strain evidence="5">Ca142</strain>
    </source>
</reference>
<proteinExistence type="predicted"/>
<feature type="domain" description="Tyrosinase copper-binding" evidence="4">
    <location>
        <begin position="332"/>
        <end position="343"/>
    </location>
</feature>
<evidence type="ECO:0000259" key="3">
    <source>
        <dbReference type="PROSITE" id="PS00497"/>
    </source>
</evidence>
<feature type="domain" description="Tyrosinase copper-binding" evidence="3">
    <location>
        <begin position="131"/>
        <end position="148"/>
    </location>
</feature>
<comment type="caution">
    <text evidence="5">The sequence shown here is derived from an EMBL/GenBank/DDBJ whole genome shotgun (WGS) entry which is preliminary data.</text>
</comment>
<feature type="chain" id="PRO_5040470686" description="Tyrosinase copper-binding domain-containing protein" evidence="2">
    <location>
        <begin position="20"/>
        <end position="412"/>
    </location>
</feature>
<evidence type="ECO:0000256" key="2">
    <source>
        <dbReference type="SAM" id="SignalP"/>
    </source>
</evidence>
<dbReference type="Proteomes" id="UP001056436">
    <property type="component" value="Unassembled WGS sequence"/>
</dbReference>
<dbReference type="PANTHER" id="PTHR11474">
    <property type="entry name" value="TYROSINASE FAMILY MEMBER"/>
    <property type="match status" value="1"/>
</dbReference>
<dbReference type="InterPro" id="IPR002227">
    <property type="entry name" value="Tyrosinase_Cu-bd"/>
</dbReference>
<dbReference type="PROSITE" id="PS00498">
    <property type="entry name" value="TYROSINASE_2"/>
    <property type="match status" value="1"/>
</dbReference>
<dbReference type="InterPro" id="IPR008922">
    <property type="entry name" value="Di-copper_centre_dom_sf"/>
</dbReference>
<dbReference type="PROSITE" id="PS00497">
    <property type="entry name" value="TYROSINASE_1"/>
    <property type="match status" value="1"/>
</dbReference>
<dbReference type="Pfam" id="PF00264">
    <property type="entry name" value="Tyrosinase"/>
    <property type="match status" value="1"/>
</dbReference>
<dbReference type="GO" id="GO:0016491">
    <property type="term" value="F:oxidoreductase activity"/>
    <property type="evidence" value="ECO:0007669"/>
    <property type="project" value="InterPro"/>
</dbReference>
<evidence type="ECO:0000313" key="6">
    <source>
        <dbReference type="Proteomes" id="UP001056436"/>
    </source>
</evidence>
<dbReference type="GO" id="GO:0046872">
    <property type="term" value="F:metal ion binding"/>
    <property type="evidence" value="ECO:0007669"/>
    <property type="project" value="UniProtKB-KW"/>
</dbReference>
<evidence type="ECO:0000313" key="5">
    <source>
        <dbReference type="EMBL" id="KAI3556629.1"/>
    </source>
</evidence>
<dbReference type="PRINTS" id="PR00092">
    <property type="entry name" value="TYROSINASE"/>
</dbReference>
<dbReference type="Gene3D" id="1.10.1280.10">
    <property type="entry name" value="Di-copper center containing domain from catechol oxidase"/>
    <property type="match status" value="1"/>
</dbReference>
<sequence>MRLLDLGLLALQASALSLASPVSRSAESDIDLVTTERLQQLASLAQTAFDKTKSEVEGSETKKRSSACSWHDVRVRREWGTLSKSEKLDYINAVKCLQSRPARTPASQSSGAKTRFDDFVATHINQTLTIHYTGNFLSWHRYFTWQYEEALRNECGYEGTQPYWDWSKTAITGLETSPIFDGSETSMSGNGDFVPGREPIRLGGQNGLPIIELPVGTGGGCVNSGPFKNMTVNLGPAALDLPGGISEANPNGPLTYNPRCLKRDLTTEVNLLFANVTAVLSNILQPQNVYDFQIQMQGRKNTDESFSIGIHGGGHYSLGGDPGRDVFTSPGDPVFYLHHSMIDRVWWMWQMLSPEERQYGATALSGTNTFLDQPPSANTTMDDVLQYGWVGESLKIRDAMSTVAGPFCYVYL</sequence>
<dbReference type="EMBL" id="SDAQ01000011">
    <property type="protein sequence ID" value="KAI3556629.1"/>
    <property type="molecule type" value="Genomic_DNA"/>
</dbReference>
<accession>A0A9P9XMR3</accession>
<dbReference type="SUPFAM" id="SSF48056">
    <property type="entry name" value="Di-copper centre-containing domain"/>
    <property type="match status" value="1"/>
</dbReference>
<dbReference type="PANTHER" id="PTHR11474:SF116">
    <property type="entry name" value="TYROSINASE"/>
    <property type="match status" value="1"/>
</dbReference>
<name>A0A9P9XMR3_9PEZI</name>
<organism evidence="5 6">
    <name type="scientific">Colletotrichum abscissum</name>
    <dbReference type="NCBI Taxonomy" id="1671311"/>
    <lineage>
        <taxon>Eukaryota</taxon>
        <taxon>Fungi</taxon>
        <taxon>Dikarya</taxon>
        <taxon>Ascomycota</taxon>
        <taxon>Pezizomycotina</taxon>
        <taxon>Sordariomycetes</taxon>
        <taxon>Hypocreomycetidae</taxon>
        <taxon>Glomerellales</taxon>
        <taxon>Glomerellaceae</taxon>
        <taxon>Colletotrichum</taxon>
        <taxon>Colletotrichum acutatum species complex</taxon>
    </lineage>
</organism>
<keyword evidence="1" id="KW-0479">Metal-binding</keyword>
<dbReference type="OrthoDB" id="6132182at2759"/>
<evidence type="ECO:0000259" key="4">
    <source>
        <dbReference type="PROSITE" id="PS00498"/>
    </source>
</evidence>
<dbReference type="AlphaFoldDB" id="A0A9P9XMR3"/>
<keyword evidence="2" id="KW-0732">Signal</keyword>
<dbReference type="InterPro" id="IPR050316">
    <property type="entry name" value="Tyrosinase/Hemocyanin"/>
</dbReference>